<keyword evidence="3" id="KW-0645">Protease</keyword>
<dbReference type="GO" id="GO:0080120">
    <property type="term" value="P:CAAX-box protein maturation"/>
    <property type="evidence" value="ECO:0007669"/>
    <property type="project" value="UniProtKB-ARBA"/>
</dbReference>
<name>A0A1E3A8R6_9FIRM</name>
<feature type="transmembrane region" description="Helical" evidence="1">
    <location>
        <begin position="38"/>
        <end position="57"/>
    </location>
</feature>
<feature type="domain" description="CAAX prenyl protease 2/Lysostaphin resistance protein A-like" evidence="2">
    <location>
        <begin position="128"/>
        <end position="236"/>
    </location>
</feature>
<organism evidence="3 4">
    <name type="scientific">Eisenbergiella tayi</name>
    <dbReference type="NCBI Taxonomy" id="1432052"/>
    <lineage>
        <taxon>Bacteria</taxon>
        <taxon>Bacillati</taxon>
        <taxon>Bacillota</taxon>
        <taxon>Clostridia</taxon>
        <taxon>Lachnospirales</taxon>
        <taxon>Lachnospiraceae</taxon>
        <taxon>Eisenbergiella</taxon>
    </lineage>
</organism>
<feature type="transmembrane region" description="Helical" evidence="1">
    <location>
        <begin position="252"/>
        <end position="271"/>
    </location>
</feature>
<keyword evidence="3" id="KW-0378">Hydrolase</keyword>
<dbReference type="Proteomes" id="UP000094067">
    <property type="component" value="Unassembled WGS sequence"/>
</dbReference>
<keyword evidence="1" id="KW-0812">Transmembrane</keyword>
<evidence type="ECO:0000313" key="4">
    <source>
        <dbReference type="Proteomes" id="UP000094067"/>
    </source>
</evidence>
<proteinExistence type="predicted"/>
<evidence type="ECO:0000259" key="2">
    <source>
        <dbReference type="Pfam" id="PF02517"/>
    </source>
</evidence>
<protein>
    <submittedName>
        <fullName evidence="3">CAAX amino terminal protease self-immunity</fullName>
    </submittedName>
</protein>
<dbReference type="GO" id="GO:0006508">
    <property type="term" value="P:proteolysis"/>
    <property type="evidence" value="ECO:0007669"/>
    <property type="project" value="UniProtKB-KW"/>
</dbReference>
<evidence type="ECO:0000256" key="1">
    <source>
        <dbReference type="SAM" id="Phobius"/>
    </source>
</evidence>
<dbReference type="RefSeq" id="WP_069151477.1">
    <property type="nucleotide sequence ID" value="NZ_DAWDRA010000007.1"/>
</dbReference>
<dbReference type="Pfam" id="PF02517">
    <property type="entry name" value="Rce1-like"/>
    <property type="match status" value="1"/>
</dbReference>
<dbReference type="InterPro" id="IPR003675">
    <property type="entry name" value="Rce1/LyrA-like_dom"/>
</dbReference>
<sequence length="290" mass="32650">MITRKQKRSILYILFVFILCSAAKDFEFLVLKTDETFLAENIFCKIFAILVISQCLVERKLSWRSIGFRLKGIKKGLILGFSLGLSTFAISYLAEFLILFFMGKSPRLSFYISNFALSDQTVTGISLSALLICILGNVINVTAEEGLFRGLIFKLGRRAFSTRSANFIQALLFGIWHLVIVTVWFKEGSLTLGAAFLMGVGYIILAGILGFEWGLCVTLTGTIWTGIFEHFFNNFISNSLHVVTDTGADELQILRIVLSNILSLLLVLFLMKRSKKRKRRSPEGRRISGR</sequence>
<evidence type="ECO:0000313" key="3">
    <source>
        <dbReference type="EMBL" id="ODM05098.1"/>
    </source>
</evidence>
<dbReference type="GO" id="GO:0004175">
    <property type="term" value="F:endopeptidase activity"/>
    <property type="evidence" value="ECO:0007669"/>
    <property type="project" value="UniProtKB-ARBA"/>
</dbReference>
<dbReference type="AlphaFoldDB" id="A0A1E3A8R6"/>
<keyword evidence="1" id="KW-1133">Transmembrane helix</keyword>
<reference evidence="3 4" key="1">
    <citation type="submission" date="2016-07" db="EMBL/GenBank/DDBJ databases">
        <title>Characterization of isolates of Eisenbergiella tayi derived from blood cultures, using whole genome sequencing.</title>
        <authorList>
            <person name="Burdz T."/>
            <person name="Wiebe D."/>
            <person name="Huynh C."/>
            <person name="Bernard K."/>
        </authorList>
    </citation>
    <scope>NUCLEOTIDE SEQUENCE [LARGE SCALE GENOMIC DNA]</scope>
    <source>
        <strain evidence="3 4">NML 110608</strain>
    </source>
</reference>
<feature type="transmembrane region" description="Helical" evidence="1">
    <location>
        <begin position="77"/>
        <end position="102"/>
    </location>
</feature>
<feature type="transmembrane region" description="Helical" evidence="1">
    <location>
        <begin position="190"/>
        <end position="208"/>
    </location>
</feature>
<gene>
    <name evidence="3" type="ORF">BEI61_00981</name>
</gene>
<feature type="transmembrane region" description="Helical" evidence="1">
    <location>
        <begin position="164"/>
        <end position="184"/>
    </location>
</feature>
<comment type="caution">
    <text evidence="3">The sequence shown here is derived from an EMBL/GenBank/DDBJ whole genome shotgun (WGS) entry which is preliminary data.</text>
</comment>
<keyword evidence="1" id="KW-0472">Membrane</keyword>
<dbReference type="EMBL" id="MCGH01000002">
    <property type="protein sequence ID" value="ODM05098.1"/>
    <property type="molecule type" value="Genomic_DNA"/>
</dbReference>
<feature type="transmembrane region" description="Helical" evidence="1">
    <location>
        <begin position="215"/>
        <end position="232"/>
    </location>
</feature>
<feature type="transmembrane region" description="Helical" evidence="1">
    <location>
        <begin position="122"/>
        <end position="143"/>
    </location>
</feature>
<accession>A0A1E3A8R6</accession>